<evidence type="ECO:0000256" key="1">
    <source>
        <dbReference type="SAM" id="MobiDB-lite"/>
    </source>
</evidence>
<name>A0AAD6UEG3_9AGAR</name>
<proteinExistence type="predicted"/>
<evidence type="ECO:0000313" key="2">
    <source>
        <dbReference type="EMBL" id="KAJ7098491.1"/>
    </source>
</evidence>
<reference evidence="2" key="1">
    <citation type="submission" date="2023-03" db="EMBL/GenBank/DDBJ databases">
        <title>Massive genome expansion in bonnet fungi (Mycena s.s.) driven by repeated elements and novel gene families across ecological guilds.</title>
        <authorList>
            <consortium name="Lawrence Berkeley National Laboratory"/>
            <person name="Harder C.B."/>
            <person name="Miyauchi S."/>
            <person name="Viragh M."/>
            <person name="Kuo A."/>
            <person name="Thoen E."/>
            <person name="Andreopoulos B."/>
            <person name="Lu D."/>
            <person name="Skrede I."/>
            <person name="Drula E."/>
            <person name="Henrissat B."/>
            <person name="Morin E."/>
            <person name="Kohler A."/>
            <person name="Barry K."/>
            <person name="LaButti K."/>
            <person name="Morin E."/>
            <person name="Salamov A."/>
            <person name="Lipzen A."/>
            <person name="Mereny Z."/>
            <person name="Hegedus B."/>
            <person name="Baldrian P."/>
            <person name="Stursova M."/>
            <person name="Weitz H."/>
            <person name="Taylor A."/>
            <person name="Grigoriev I.V."/>
            <person name="Nagy L.G."/>
            <person name="Martin F."/>
            <person name="Kauserud H."/>
        </authorList>
    </citation>
    <scope>NUCLEOTIDE SEQUENCE</scope>
    <source>
        <strain evidence="2">CBHHK173m</strain>
    </source>
</reference>
<sequence length="168" mass="17842">MITGARASATRGTGAWARPSGSRVRRWRRSRFARDGAACGVWGSSLRGEREGGTCAGGRRRAAWVRGGALFRGRRLWRWETREQLPSVGGGAGSSAPRTRCWAAAGTPVVSRSAEAGGMRAVVGGVWVSERRRERCGFGERRAGVRASGVFAGLSRGAGMRPTAVGLR</sequence>
<keyword evidence="3" id="KW-1185">Reference proteome</keyword>
<accession>A0AAD6UEG3</accession>
<comment type="caution">
    <text evidence="2">The sequence shown here is derived from an EMBL/GenBank/DDBJ whole genome shotgun (WGS) entry which is preliminary data.</text>
</comment>
<gene>
    <name evidence="2" type="ORF">B0H15DRAFT_820906</name>
</gene>
<dbReference type="AlphaFoldDB" id="A0AAD6UEG3"/>
<organism evidence="2 3">
    <name type="scientific">Mycena belliarum</name>
    <dbReference type="NCBI Taxonomy" id="1033014"/>
    <lineage>
        <taxon>Eukaryota</taxon>
        <taxon>Fungi</taxon>
        <taxon>Dikarya</taxon>
        <taxon>Basidiomycota</taxon>
        <taxon>Agaricomycotina</taxon>
        <taxon>Agaricomycetes</taxon>
        <taxon>Agaricomycetidae</taxon>
        <taxon>Agaricales</taxon>
        <taxon>Marasmiineae</taxon>
        <taxon>Mycenaceae</taxon>
        <taxon>Mycena</taxon>
    </lineage>
</organism>
<protein>
    <submittedName>
        <fullName evidence="2">Uncharacterized protein</fullName>
    </submittedName>
</protein>
<evidence type="ECO:0000313" key="3">
    <source>
        <dbReference type="Proteomes" id="UP001222325"/>
    </source>
</evidence>
<feature type="region of interest" description="Disordered" evidence="1">
    <location>
        <begin position="1"/>
        <end position="20"/>
    </location>
</feature>
<dbReference type="Proteomes" id="UP001222325">
    <property type="component" value="Unassembled WGS sequence"/>
</dbReference>
<dbReference type="EMBL" id="JARJCN010000008">
    <property type="protein sequence ID" value="KAJ7098491.1"/>
    <property type="molecule type" value="Genomic_DNA"/>
</dbReference>